<dbReference type="GO" id="GO:0034472">
    <property type="term" value="P:snRNA 3'-end processing"/>
    <property type="evidence" value="ECO:0007669"/>
    <property type="project" value="TreeGrafter"/>
</dbReference>
<name>A0A0B2UZR4_TOXCA</name>
<evidence type="ECO:0000313" key="2">
    <source>
        <dbReference type="Proteomes" id="UP000031036"/>
    </source>
</evidence>
<dbReference type="PANTHER" id="PTHR28608">
    <property type="entry name" value="INTEGRATOR COMPLEX SUBUNIT 2"/>
    <property type="match status" value="1"/>
</dbReference>
<dbReference type="Proteomes" id="UP000031036">
    <property type="component" value="Unassembled WGS sequence"/>
</dbReference>
<keyword evidence="2" id="KW-1185">Reference proteome</keyword>
<sequence>MMAREPNLATVYAAIKDGTIVENIDAFSCDDLRPFLPLFVFASFSAQNERSPPEASDTLDKLRSRLMGFEQCNTLVQLVNVDMEKILVELSDCSHCEQNASSKNTFKYATPYEKVKTVAAALLQLSSSSAAEQSTVTDENFFGCEYPVEELVCAMLTCIRRCPQRFDVNFIVTSLLPLSSAPNLIAQLLCNSGESMESVVEYLLSAHFPESSASSKQRAATLLKLMSVDRYLVERSLERLLGSRKNSGLALSVMCVCLSDSELLTWLLSALIKRRPIAAFIRRPKRPAVKLLHERISEVMTSLTSR</sequence>
<reference evidence="1 2" key="1">
    <citation type="submission" date="2014-11" db="EMBL/GenBank/DDBJ databases">
        <title>Genetic blueprint of the zoonotic pathogen Toxocara canis.</title>
        <authorList>
            <person name="Zhu X.-Q."/>
            <person name="Korhonen P.K."/>
            <person name="Cai H."/>
            <person name="Young N.D."/>
            <person name="Nejsum P."/>
            <person name="von Samson-Himmelstjerna G."/>
            <person name="Boag P.R."/>
            <person name="Tan P."/>
            <person name="Li Q."/>
            <person name="Min J."/>
            <person name="Yang Y."/>
            <person name="Wang X."/>
            <person name="Fang X."/>
            <person name="Hall R.S."/>
            <person name="Hofmann A."/>
            <person name="Sternberg P.W."/>
            <person name="Jex A.R."/>
            <person name="Gasser R.B."/>
        </authorList>
    </citation>
    <scope>NUCLEOTIDE SEQUENCE [LARGE SCALE GENOMIC DNA]</scope>
    <source>
        <strain evidence="1">PN_DK_2014</strain>
    </source>
</reference>
<proteinExistence type="predicted"/>
<dbReference type="InterPro" id="IPR029321">
    <property type="entry name" value="INTS2"/>
</dbReference>
<dbReference type="PANTHER" id="PTHR28608:SF1">
    <property type="entry name" value="INTEGRATOR COMPLEX SUBUNIT 2"/>
    <property type="match status" value="1"/>
</dbReference>
<protein>
    <submittedName>
        <fullName evidence="1">Uncharacterized protein</fullName>
    </submittedName>
</protein>
<accession>A0A0B2UZR4</accession>
<evidence type="ECO:0000313" key="1">
    <source>
        <dbReference type="EMBL" id="KHN74305.1"/>
    </source>
</evidence>
<comment type="caution">
    <text evidence="1">The sequence shown here is derived from an EMBL/GenBank/DDBJ whole genome shotgun (WGS) entry which is preliminary data.</text>
</comment>
<gene>
    <name evidence="1" type="ORF">Tcan_17315</name>
</gene>
<dbReference type="AlphaFoldDB" id="A0A0B2UZR4"/>
<dbReference type="EMBL" id="JPKZ01002932">
    <property type="protein sequence ID" value="KHN74305.1"/>
    <property type="molecule type" value="Genomic_DNA"/>
</dbReference>
<dbReference type="GO" id="GO:0032039">
    <property type="term" value="C:integrator complex"/>
    <property type="evidence" value="ECO:0007669"/>
    <property type="project" value="InterPro"/>
</dbReference>
<dbReference type="Pfam" id="PF14750">
    <property type="entry name" value="INTS2"/>
    <property type="match status" value="1"/>
</dbReference>
<dbReference type="OrthoDB" id="5858632at2759"/>
<organism evidence="1 2">
    <name type="scientific">Toxocara canis</name>
    <name type="common">Canine roundworm</name>
    <dbReference type="NCBI Taxonomy" id="6265"/>
    <lineage>
        <taxon>Eukaryota</taxon>
        <taxon>Metazoa</taxon>
        <taxon>Ecdysozoa</taxon>
        <taxon>Nematoda</taxon>
        <taxon>Chromadorea</taxon>
        <taxon>Rhabditida</taxon>
        <taxon>Spirurina</taxon>
        <taxon>Ascaridomorpha</taxon>
        <taxon>Ascaridoidea</taxon>
        <taxon>Toxocaridae</taxon>
        <taxon>Toxocara</taxon>
    </lineage>
</organism>